<dbReference type="RefSeq" id="WP_199385845.1">
    <property type="nucleotide sequence ID" value="NZ_JAEMHM010000018.1"/>
</dbReference>
<proteinExistence type="predicted"/>
<dbReference type="Pfam" id="PF01464">
    <property type="entry name" value="SLT"/>
    <property type="match status" value="1"/>
</dbReference>
<organism evidence="3 4">
    <name type="scientific">Geomesophilobacter sediminis</name>
    <dbReference type="NCBI Taxonomy" id="2798584"/>
    <lineage>
        <taxon>Bacteria</taxon>
        <taxon>Pseudomonadati</taxon>
        <taxon>Thermodesulfobacteriota</taxon>
        <taxon>Desulfuromonadia</taxon>
        <taxon>Geobacterales</taxon>
        <taxon>Geobacteraceae</taxon>
        <taxon>Geomesophilobacter</taxon>
    </lineage>
</organism>
<dbReference type="InterPro" id="IPR008258">
    <property type="entry name" value="Transglycosylase_SLT_dom_1"/>
</dbReference>
<dbReference type="AlphaFoldDB" id="A0A8J7M1H7"/>
<reference evidence="3" key="1">
    <citation type="submission" date="2020-12" db="EMBL/GenBank/DDBJ databases">
        <title>Geomonas sp. Red875, isolated from river sediment.</title>
        <authorList>
            <person name="Xu Z."/>
            <person name="Zhang Z."/>
            <person name="Masuda Y."/>
            <person name="Itoh H."/>
            <person name="Senoo K."/>
        </authorList>
    </citation>
    <scope>NUCLEOTIDE SEQUENCE</scope>
    <source>
        <strain evidence="3">Red875</strain>
    </source>
</reference>
<protein>
    <submittedName>
        <fullName evidence="3">Transglycosylase SLT domain-containing protein</fullName>
    </submittedName>
</protein>
<name>A0A8J7M1H7_9BACT</name>
<gene>
    <name evidence="3" type="ORF">JFN93_19650</name>
</gene>
<dbReference type="Gene3D" id="1.10.530.10">
    <property type="match status" value="1"/>
</dbReference>
<keyword evidence="4" id="KW-1185">Reference proteome</keyword>
<evidence type="ECO:0000256" key="1">
    <source>
        <dbReference type="SAM" id="SignalP"/>
    </source>
</evidence>
<evidence type="ECO:0000313" key="3">
    <source>
        <dbReference type="EMBL" id="MBJ6726931.1"/>
    </source>
</evidence>
<accession>A0A8J7M1H7</accession>
<dbReference type="Proteomes" id="UP000636888">
    <property type="component" value="Unassembled WGS sequence"/>
</dbReference>
<feature type="domain" description="Transglycosylase SLT" evidence="2">
    <location>
        <begin position="125"/>
        <end position="201"/>
    </location>
</feature>
<feature type="chain" id="PRO_5035326733" evidence="1">
    <location>
        <begin position="27"/>
        <end position="224"/>
    </location>
</feature>
<dbReference type="SUPFAM" id="SSF53955">
    <property type="entry name" value="Lysozyme-like"/>
    <property type="match status" value="1"/>
</dbReference>
<feature type="signal peptide" evidence="1">
    <location>
        <begin position="1"/>
        <end position="26"/>
    </location>
</feature>
<keyword evidence="1" id="KW-0732">Signal</keyword>
<evidence type="ECO:0000313" key="4">
    <source>
        <dbReference type="Proteomes" id="UP000636888"/>
    </source>
</evidence>
<evidence type="ECO:0000259" key="2">
    <source>
        <dbReference type="Pfam" id="PF01464"/>
    </source>
</evidence>
<dbReference type="EMBL" id="JAEMHM010000018">
    <property type="protein sequence ID" value="MBJ6726931.1"/>
    <property type="molecule type" value="Genomic_DNA"/>
</dbReference>
<dbReference type="PROSITE" id="PS51257">
    <property type="entry name" value="PROKAR_LIPOPROTEIN"/>
    <property type="match status" value="1"/>
</dbReference>
<comment type="caution">
    <text evidence="3">The sequence shown here is derived from an EMBL/GenBank/DDBJ whole genome shotgun (WGS) entry which is preliminary data.</text>
</comment>
<sequence>MTKTTVLLIALLFFIVSCDQSHFQQAEVPVSPASSAMDLGIYSKGEPQGTELPSHPFVVVDEPKDAILEGRKKLIPAITETFAKRTSSERAKWLAEICYRATQGTMFSPLDLAEIALAETGPFRLSSKATSPKGAMGVWQLMPERALSHGFMPWEMRDDEKCAQAAVSELHEKLRIAKGNLARAKRLYCGGGRAARIYEAQRRVYRQEILAELEKKERVTLARR</sequence>
<dbReference type="InterPro" id="IPR023346">
    <property type="entry name" value="Lysozyme-like_dom_sf"/>
</dbReference>